<feature type="domain" description="Glycosyl transferase family 1" evidence="1">
    <location>
        <begin position="199"/>
        <end position="357"/>
    </location>
</feature>
<proteinExistence type="predicted"/>
<dbReference type="InterPro" id="IPR028098">
    <property type="entry name" value="Glyco_trans_4-like_N"/>
</dbReference>
<dbReference type="PANTHER" id="PTHR12526">
    <property type="entry name" value="GLYCOSYLTRANSFERASE"/>
    <property type="match status" value="1"/>
</dbReference>
<accession>R6JLW6</accession>
<evidence type="ECO:0000259" key="2">
    <source>
        <dbReference type="Pfam" id="PF13439"/>
    </source>
</evidence>
<dbReference type="GO" id="GO:0016757">
    <property type="term" value="F:glycosyltransferase activity"/>
    <property type="evidence" value="ECO:0007669"/>
    <property type="project" value="InterPro"/>
</dbReference>
<dbReference type="RefSeq" id="WP_022203163.1">
    <property type="nucleotide sequence ID" value="NZ_FR886101.1"/>
</dbReference>
<dbReference type="InterPro" id="IPR001296">
    <property type="entry name" value="Glyco_trans_1"/>
</dbReference>
<name>R6JLW6_9FIRM</name>
<evidence type="ECO:0000313" key="4">
    <source>
        <dbReference type="Proteomes" id="UP000018009"/>
    </source>
</evidence>
<dbReference type="Pfam" id="PF13439">
    <property type="entry name" value="Glyco_transf_4"/>
    <property type="match status" value="1"/>
</dbReference>
<keyword evidence="3" id="KW-0808">Transferase</keyword>
<dbReference type="AlphaFoldDB" id="R6JLW6"/>
<reference evidence="3" key="1">
    <citation type="submission" date="2012-11" db="EMBL/GenBank/DDBJ databases">
        <title>Dependencies among metagenomic species, viruses, plasmids and units of genetic variation.</title>
        <authorList>
            <person name="Nielsen H.B."/>
            <person name="Almeida M."/>
            <person name="Juncker A.S."/>
            <person name="Rasmussen S."/>
            <person name="Li J."/>
            <person name="Sunagawa S."/>
            <person name="Plichta D."/>
            <person name="Gautier L."/>
            <person name="Le Chatelier E."/>
            <person name="Peletier E."/>
            <person name="Bonde I."/>
            <person name="Nielsen T."/>
            <person name="Manichanh C."/>
            <person name="Arumugam M."/>
            <person name="Batto J."/>
            <person name="Santos M.B.Q.D."/>
            <person name="Blom N."/>
            <person name="Borruel N."/>
            <person name="Burgdorf K.S."/>
            <person name="Boumezbeur F."/>
            <person name="Casellas F."/>
            <person name="Dore J."/>
            <person name="Guarner F."/>
            <person name="Hansen T."/>
            <person name="Hildebrand F."/>
            <person name="Kaas R.S."/>
            <person name="Kennedy S."/>
            <person name="Kristiansen K."/>
            <person name="Kultima J.R."/>
            <person name="Leonard P."/>
            <person name="Levenez F."/>
            <person name="Lund O."/>
            <person name="Moumen B."/>
            <person name="Le Paslier D."/>
            <person name="Pons N."/>
            <person name="Pedersen O."/>
            <person name="Prifti E."/>
            <person name="Qin J."/>
            <person name="Raes J."/>
            <person name="Tap J."/>
            <person name="Tims S."/>
            <person name="Ussery D.W."/>
            <person name="Yamada T."/>
            <person name="MetaHit consortium"/>
            <person name="Renault P."/>
            <person name="Sicheritz-Ponten T."/>
            <person name="Bork P."/>
            <person name="Wang J."/>
            <person name="Brunak S."/>
            <person name="Ehrlich S.D."/>
        </authorList>
    </citation>
    <scope>NUCLEOTIDE SEQUENCE [LARGE SCALE GENOMIC DNA]</scope>
</reference>
<feature type="domain" description="Glycosyltransferase subfamily 4-like N-terminal" evidence="2">
    <location>
        <begin position="47"/>
        <end position="190"/>
    </location>
</feature>
<evidence type="ECO:0000259" key="1">
    <source>
        <dbReference type="Pfam" id="PF00534"/>
    </source>
</evidence>
<dbReference type="Pfam" id="PF00534">
    <property type="entry name" value="Glycos_transf_1"/>
    <property type="match status" value="1"/>
</dbReference>
<dbReference type="Proteomes" id="UP000018009">
    <property type="component" value="Unassembled WGS sequence"/>
</dbReference>
<dbReference type="Gene3D" id="3.40.50.2000">
    <property type="entry name" value="Glycogen Phosphorylase B"/>
    <property type="match status" value="2"/>
</dbReference>
<evidence type="ECO:0000313" key="3">
    <source>
        <dbReference type="EMBL" id="CDB63858.1"/>
    </source>
</evidence>
<comment type="caution">
    <text evidence="3">The sequence shown here is derived from an EMBL/GenBank/DDBJ whole genome shotgun (WGS) entry which is preliminary data.</text>
</comment>
<dbReference type="SUPFAM" id="SSF53756">
    <property type="entry name" value="UDP-Glycosyltransferase/glycogen phosphorylase"/>
    <property type="match status" value="1"/>
</dbReference>
<sequence length="384" mass="43637">MRNVLFSSSSMRYNGGAIMCLLEIIKYSNENIHPIVVLSGHGTTEDELKRRNIEYYVVRSYDWLVQREKKKSVTGKAKWLIQKLVNIKAEIQLFHILRKHKIDVLHINSVYNPAGVAAARRMHIPVVWHIREFSEGAPETPSYWNARKSYRVMSQSDCMIGVSKCICEWYQQKMPDAKIQLVYDGVDTEQIHPVLHPLFEKKPYRLLLSGGITPVKGYTDAIKALGILKVKRPELSLELHIAGRKMNLAYYESLVKLAAEEGVTERVVFHDFVHDMNSLLEETDILLVCSRSESFGRACVEGMLKGCVVIGANNTGTSEILQQNKYGYLYTTGDAEDLANRIIQITDKPDSHVALTKSSMKYAEAEYSAKRNAELVSNILLNIR</sequence>
<dbReference type="EMBL" id="CBDY010000342">
    <property type="protein sequence ID" value="CDB63858.1"/>
    <property type="molecule type" value="Genomic_DNA"/>
</dbReference>
<gene>
    <name evidence="3" type="ORF">BN486_03680</name>
</gene>
<protein>
    <submittedName>
        <fullName evidence="3">Hexosyltransferase</fullName>
    </submittedName>
</protein>
<dbReference type="PANTHER" id="PTHR12526:SF627">
    <property type="entry name" value="D-RHAMNOSYLTRANSFERASE WBPZ"/>
    <property type="match status" value="1"/>
</dbReference>
<organism evidence="3 4">
    <name type="scientific">[Clostridium] clostridioforme CAG:132</name>
    <dbReference type="NCBI Taxonomy" id="1263065"/>
    <lineage>
        <taxon>Bacteria</taxon>
        <taxon>Bacillati</taxon>
        <taxon>Bacillota</taxon>
        <taxon>Clostridia</taxon>
        <taxon>Lachnospirales</taxon>
        <taxon>Lachnospiraceae</taxon>
        <taxon>Enterocloster</taxon>
    </lineage>
</organism>